<dbReference type="Gene3D" id="3.40.50.1360">
    <property type="match status" value="1"/>
</dbReference>
<evidence type="ECO:0000259" key="2">
    <source>
        <dbReference type="Pfam" id="PF01182"/>
    </source>
</evidence>
<dbReference type="PANTHER" id="PTHR11054">
    <property type="entry name" value="6-PHOSPHOGLUCONOLACTONASE"/>
    <property type="match status" value="1"/>
</dbReference>
<dbReference type="AlphaFoldDB" id="A0A183ASS4"/>
<dbReference type="InterPro" id="IPR039104">
    <property type="entry name" value="6PGL"/>
</dbReference>
<proteinExistence type="predicted"/>
<evidence type="ECO:0000256" key="1">
    <source>
        <dbReference type="SAM" id="MobiDB-lite"/>
    </source>
</evidence>
<dbReference type="Pfam" id="PF01182">
    <property type="entry name" value="Glucosamine_iso"/>
    <property type="match status" value="1"/>
</dbReference>
<dbReference type="InterPro" id="IPR006148">
    <property type="entry name" value="Glc/Gal-6P_isomerase"/>
</dbReference>
<dbReference type="SUPFAM" id="SSF100950">
    <property type="entry name" value="NagB/RpiA/CoA transferase-like"/>
    <property type="match status" value="1"/>
</dbReference>
<protein>
    <submittedName>
        <fullName evidence="3">Glucosamine_iso domain-containing protein</fullName>
    </submittedName>
</protein>
<name>A0A183ASS4_9TREM</name>
<dbReference type="GO" id="GO:0005975">
    <property type="term" value="P:carbohydrate metabolic process"/>
    <property type="evidence" value="ECO:0007669"/>
    <property type="project" value="InterPro"/>
</dbReference>
<evidence type="ECO:0000313" key="3">
    <source>
        <dbReference type="WBParaSite" id="ECPE_0001004101-mRNA-1"/>
    </source>
</evidence>
<sequence length="96" mass="10912">LLVLFLFHPCLFFNLLLFPDSPKPPPKRVTLTLHVLNKARHVFFIVTGADKAEAVAVSLTREQYTNAHRFCCSQPGLDNRPRTLYRGRKTSDTSTV</sequence>
<dbReference type="InterPro" id="IPR037171">
    <property type="entry name" value="NagB/RpiA_transferase-like"/>
</dbReference>
<reference evidence="3" key="1">
    <citation type="submission" date="2016-06" db="UniProtKB">
        <authorList>
            <consortium name="WormBaseParasite"/>
        </authorList>
    </citation>
    <scope>IDENTIFICATION</scope>
</reference>
<feature type="domain" description="Glucosamine/galactosamine-6-phosphate isomerase" evidence="2">
    <location>
        <begin position="17"/>
        <end position="61"/>
    </location>
</feature>
<feature type="region of interest" description="Disordered" evidence="1">
    <location>
        <begin position="74"/>
        <end position="96"/>
    </location>
</feature>
<dbReference type="PANTHER" id="PTHR11054:SF0">
    <property type="entry name" value="6-PHOSPHOGLUCONOLACTONASE"/>
    <property type="match status" value="1"/>
</dbReference>
<organism evidence="3">
    <name type="scientific">Echinostoma caproni</name>
    <dbReference type="NCBI Taxonomy" id="27848"/>
    <lineage>
        <taxon>Eukaryota</taxon>
        <taxon>Metazoa</taxon>
        <taxon>Spiralia</taxon>
        <taxon>Lophotrochozoa</taxon>
        <taxon>Platyhelminthes</taxon>
        <taxon>Trematoda</taxon>
        <taxon>Digenea</taxon>
        <taxon>Plagiorchiida</taxon>
        <taxon>Echinostomata</taxon>
        <taxon>Echinostomatoidea</taxon>
        <taxon>Echinostomatidae</taxon>
        <taxon>Echinostoma</taxon>
    </lineage>
</organism>
<accession>A0A183ASS4</accession>
<dbReference type="WBParaSite" id="ECPE_0001004101-mRNA-1">
    <property type="protein sequence ID" value="ECPE_0001004101-mRNA-1"/>
    <property type="gene ID" value="ECPE_0001004101"/>
</dbReference>